<keyword evidence="3" id="KW-0489">Methyltransferase</keyword>
<dbReference type="AlphaFoldDB" id="A0A495JFB9"/>
<evidence type="ECO:0000259" key="2">
    <source>
        <dbReference type="Pfam" id="PF12147"/>
    </source>
</evidence>
<proteinExistence type="predicted"/>
<keyword evidence="4" id="KW-1185">Reference proteome</keyword>
<evidence type="ECO:0000313" key="4">
    <source>
        <dbReference type="Proteomes" id="UP000277671"/>
    </source>
</evidence>
<evidence type="ECO:0000256" key="1">
    <source>
        <dbReference type="SAM" id="MobiDB-lite"/>
    </source>
</evidence>
<name>A0A495JFB9_9ACTN</name>
<sequence>MQLTDLIDGGAGAVSEQAGWSPMMGGERTSHLEEIVTADSGTNRYGKAWHDAYDQPGSPLRQRLQAVQEQLRRALAGTAPGPIRLVSACAGQGRDVIGVLRDHPRRIDVRARLVEWDPDNAARARTDTSAAGLDGRVEVVEADAGLATPYADAVPANVVLMCGVFGNITDADVRATVAALPQLCAPDAFVIWTRHRQEPDLTPALRQWFAESGFRERDFVAPADLHFSVGLHQLAAPPAPFDPTARYFRFTG</sequence>
<evidence type="ECO:0000313" key="3">
    <source>
        <dbReference type="EMBL" id="RKR87573.1"/>
    </source>
</evidence>
<keyword evidence="3" id="KW-0808">Transferase</keyword>
<dbReference type="SUPFAM" id="SSF53335">
    <property type="entry name" value="S-adenosyl-L-methionine-dependent methyltransferases"/>
    <property type="match status" value="1"/>
</dbReference>
<dbReference type="InterPro" id="IPR022744">
    <property type="entry name" value="MeTrfase_dom_put"/>
</dbReference>
<dbReference type="Proteomes" id="UP000277671">
    <property type="component" value="Unassembled WGS sequence"/>
</dbReference>
<gene>
    <name evidence="3" type="ORF">BDK92_1853</name>
</gene>
<dbReference type="Pfam" id="PF12147">
    <property type="entry name" value="Methyltransf_20"/>
    <property type="match status" value="1"/>
</dbReference>
<feature type="region of interest" description="Disordered" evidence="1">
    <location>
        <begin position="1"/>
        <end position="22"/>
    </location>
</feature>
<comment type="caution">
    <text evidence="3">The sequence shown here is derived from an EMBL/GenBank/DDBJ whole genome shotgun (WGS) entry which is preliminary data.</text>
</comment>
<dbReference type="Gene3D" id="3.40.50.150">
    <property type="entry name" value="Vaccinia Virus protein VP39"/>
    <property type="match status" value="1"/>
</dbReference>
<accession>A0A495JFB9</accession>
<dbReference type="GO" id="GO:0008168">
    <property type="term" value="F:methyltransferase activity"/>
    <property type="evidence" value="ECO:0007669"/>
    <property type="project" value="UniProtKB-KW"/>
</dbReference>
<dbReference type="RefSeq" id="WP_246016914.1">
    <property type="nucleotide sequence ID" value="NZ_RBKT01000001.1"/>
</dbReference>
<feature type="domain" description="Methyltransferase" evidence="2">
    <location>
        <begin position="60"/>
        <end position="201"/>
    </location>
</feature>
<dbReference type="GO" id="GO:0032259">
    <property type="term" value="P:methylation"/>
    <property type="evidence" value="ECO:0007669"/>
    <property type="project" value="UniProtKB-KW"/>
</dbReference>
<protein>
    <submittedName>
        <fullName evidence="3">Putative methyltransferase</fullName>
    </submittedName>
</protein>
<organism evidence="3 4">
    <name type="scientific">Micromonospora pisi</name>
    <dbReference type="NCBI Taxonomy" id="589240"/>
    <lineage>
        <taxon>Bacteria</taxon>
        <taxon>Bacillati</taxon>
        <taxon>Actinomycetota</taxon>
        <taxon>Actinomycetes</taxon>
        <taxon>Micromonosporales</taxon>
        <taxon>Micromonosporaceae</taxon>
        <taxon>Micromonospora</taxon>
    </lineage>
</organism>
<dbReference type="EMBL" id="RBKT01000001">
    <property type="protein sequence ID" value="RKR87573.1"/>
    <property type="molecule type" value="Genomic_DNA"/>
</dbReference>
<reference evidence="3 4" key="1">
    <citation type="submission" date="2018-10" db="EMBL/GenBank/DDBJ databases">
        <title>Sequencing the genomes of 1000 actinobacteria strains.</title>
        <authorList>
            <person name="Klenk H.-P."/>
        </authorList>
    </citation>
    <scope>NUCLEOTIDE SEQUENCE [LARGE SCALE GENOMIC DNA]</scope>
    <source>
        <strain evidence="3 4">DSM 45175</strain>
    </source>
</reference>
<dbReference type="InterPro" id="IPR029063">
    <property type="entry name" value="SAM-dependent_MTases_sf"/>
</dbReference>